<dbReference type="EMBL" id="JAXOVC010000008">
    <property type="protein sequence ID" value="KAK4497975.1"/>
    <property type="molecule type" value="Genomic_DNA"/>
</dbReference>
<accession>A0ABR0E961</accession>
<organism evidence="1 2">
    <name type="scientific">Zasmidium cellare</name>
    <name type="common">Wine cellar mold</name>
    <name type="synonym">Racodium cellare</name>
    <dbReference type="NCBI Taxonomy" id="395010"/>
    <lineage>
        <taxon>Eukaryota</taxon>
        <taxon>Fungi</taxon>
        <taxon>Dikarya</taxon>
        <taxon>Ascomycota</taxon>
        <taxon>Pezizomycotina</taxon>
        <taxon>Dothideomycetes</taxon>
        <taxon>Dothideomycetidae</taxon>
        <taxon>Mycosphaerellales</taxon>
        <taxon>Mycosphaerellaceae</taxon>
        <taxon>Zasmidium</taxon>
    </lineage>
</organism>
<evidence type="ECO:0000313" key="1">
    <source>
        <dbReference type="EMBL" id="KAK4497975.1"/>
    </source>
</evidence>
<gene>
    <name evidence="1" type="ORF">PRZ48_010631</name>
</gene>
<evidence type="ECO:0008006" key="3">
    <source>
        <dbReference type="Google" id="ProtNLM"/>
    </source>
</evidence>
<sequence length="378" mass="42848">MAEFLEKSLPPTANLPQHLKIDHGVEEEVASEKDEYTYRCLLPPRPSNILTHDISRITTSQSSGDTQHRHTNGRRYHTFQEDAYFLPNDTLETARLDLQHYTWKLTLNGHLSIVPIHPTERQSILEIGTGTGIWCIEVAQAHPNVEVIGTDLSAIQPETKPGNCRFVQANAEEEWDFGGTKFDFVHSRMLTMGMHDWPKYFERCWENLKPGGWIQTGETQFPQKRAEEEEGDPSPSRLLKWGQYCYDAAAKAGINVRASEGFEEMLKKQGFVNVQTYELQWPIGTWAKGRREKVIGRLTLENMGKAVPGIGMGLLGEGLGWTKEEVEVFSEEVKADMERGRYYVPMVFHVAQKPFEAQKLSMAPAGVSKNRLSSKAGR</sequence>
<protein>
    <recommendedName>
        <fullName evidence="3">S-adenosyl-L-methionine-dependent methyltransferase</fullName>
    </recommendedName>
</protein>
<name>A0ABR0E961_ZASCE</name>
<dbReference type="Proteomes" id="UP001305779">
    <property type="component" value="Unassembled WGS sequence"/>
</dbReference>
<evidence type="ECO:0000313" key="2">
    <source>
        <dbReference type="Proteomes" id="UP001305779"/>
    </source>
</evidence>
<reference evidence="1 2" key="1">
    <citation type="journal article" date="2023" name="G3 (Bethesda)">
        <title>A chromosome-level genome assembly of Zasmidium syzygii isolated from banana leaves.</title>
        <authorList>
            <person name="van Westerhoven A.C."/>
            <person name="Mehrabi R."/>
            <person name="Talebi R."/>
            <person name="Steentjes M.B.F."/>
            <person name="Corcolon B."/>
            <person name="Chong P.A."/>
            <person name="Kema G.H.J."/>
            <person name="Seidl M.F."/>
        </authorList>
    </citation>
    <scope>NUCLEOTIDE SEQUENCE [LARGE SCALE GENOMIC DNA]</scope>
    <source>
        <strain evidence="1 2">P124</strain>
    </source>
</reference>
<dbReference type="SUPFAM" id="SSF53335">
    <property type="entry name" value="S-adenosyl-L-methionine-dependent methyltransferases"/>
    <property type="match status" value="1"/>
</dbReference>
<dbReference type="Pfam" id="PF13489">
    <property type="entry name" value="Methyltransf_23"/>
    <property type="match status" value="1"/>
</dbReference>
<dbReference type="CDD" id="cd02440">
    <property type="entry name" value="AdoMet_MTases"/>
    <property type="match status" value="1"/>
</dbReference>
<dbReference type="InterPro" id="IPR029063">
    <property type="entry name" value="SAM-dependent_MTases_sf"/>
</dbReference>
<keyword evidence="2" id="KW-1185">Reference proteome</keyword>
<proteinExistence type="predicted"/>
<comment type="caution">
    <text evidence="1">The sequence shown here is derived from an EMBL/GenBank/DDBJ whole genome shotgun (WGS) entry which is preliminary data.</text>
</comment>
<dbReference type="PANTHER" id="PTHR43591">
    <property type="entry name" value="METHYLTRANSFERASE"/>
    <property type="match status" value="1"/>
</dbReference>
<dbReference type="Gene3D" id="3.40.50.150">
    <property type="entry name" value="Vaccinia Virus protein VP39"/>
    <property type="match status" value="1"/>
</dbReference>
<dbReference type="PANTHER" id="PTHR43591:SF31">
    <property type="entry name" value="LAEA-LIKE, PUTATIVE (AFU_ORTHOLOGUE AFUA_8G01930)-RELATED"/>
    <property type="match status" value="1"/>
</dbReference>